<dbReference type="AlphaFoldDB" id="A0A1P8WH77"/>
<gene>
    <name evidence="1" type="ORF">Fuma_03041</name>
</gene>
<protein>
    <submittedName>
        <fullName evidence="1">Uncharacterized protein</fullName>
    </submittedName>
</protein>
<dbReference type="EMBL" id="CP017641">
    <property type="protein sequence ID" value="APZ93424.1"/>
    <property type="molecule type" value="Genomic_DNA"/>
</dbReference>
<accession>A0A1P8WH77</accession>
<dbReference type="KEGG" id="fmr:Fuma_03041"/>
<proteinExistence type="predicted"/>
<sequence>MSDTKQQPVFKKQLRRGIASAVFERTKDDRTFRSVNLQRSYRKNEEWHRMNIYLEHEDIPFMIEALQATWQFLNQDLPTASSAFVDSDSEMPVEALA</sequence>
<evidence type="ECO:0000313" key="1">
    <source>
        <dbReference type="EMBL" id="APZ93424.1"/>
    </source>
</evidence>
<dbReference type="RefSeq" id="WP_077024886.1">
    <property type="nucleotide sequence ID" value="NZ_CP017641.1"/>
</dbReference>
<evidence type="ECO:0000313" key="2">
    <source>
        <dbReference type="Proteomes" id="UP000187735"/>
    </source>
</evidence>
<dbReference type="Proteomes" id="UP000187735">
    <property type="component" value="Chromosome"/>
</dbReference>
<name>A0A1P8WH77_9PLAN</name>
<organism evidence="1 2">
    <name type="scientific">Fuerstiella marisgermanici</name>
    <dbReference type="NCBI Taxonomy" id="1891926"/>
    <lineage>
        <taxon>Bacteria</taxon>
        <taxon>Pseudomonadati</taxon>
        <taxon>Planctomycetota</taxon>
        <taxon>Planctomycetia</taxon>
        <taxon>Planctomycetales</taxon>
        <taxon>Planctomycetaceae</taxon>
        <taxon>Fuerstiella</taxon>
    </lineage>
</organism>
<reference evidence="1 2" key="1">
    <citation type="journal article" date="2016" name="Front. Microbiol.">
        <title>Fuerstia marisgermanicae gen. nov., sp. nov., an Unusual Member of the Phylum Planctomycetes from the German Wadden Sea.</title>
        <authorList>
            <person name="Kohn T."/>
            <person name="Heuer A."/>
            <person name="Jogler M."/>
            <person name="Vollmers J."/>
            <person name="Boedeker C."/>
            <person name="Bunk B."/>
            <person name="Rast P."/>
            <person name="Borchert D."/>
            <person name="Glockner I."/>
            <person name="Freese H.M."/>
            <person name="Klenk H.P."/>
            <person name="Overmann J."/>
            <person name="Kaster A.K."/>
            <person name="Rohde M."/>
            <person name="Wiegand S."/>
            <person name="Jogler C."/>
        </authorList>
    </citation>
    <scope>NUCLEOTIDE SEQUENCE [LARGE SCALE GENOMIC DNA]</scope>
    <source>
        <strain evidence="1 2">NH11</strain>
    </source>
</reference>
<keyword evidence="2" id="KW-1185">Reference proteome</keyword>